<gene>
    <name evidence="1" type="ORF">FOE78_09305</name>
</gene>
<dbReference type="AlphaFoldDB" id="A0A516PY16"/>
<proteinExistence type="predicted"/>
<protein>
    <recommendedName>
        <fullName evidence="3">Tetratricopeptide repeat-containing protein</fullName>
    </recommendedName>
</protein>
<reference evidence="1 2" key="1">
    <citation type="submission" date="2019-07" db="EMBL/GenBank/DDBJ databases">
        <title>Microlunatus dokdonensis sp. nov. isolated from the rhizospheric soil of the wild plant Elymus tsukushiensis.</title>
        <authorList>
            <person name="Ghim S.-Y."/>
            <person name="Hwang Y.-J."/>
            <person name="Son J.-S."/>
            <person name="Shin J.-H."/>
        </authorList>
    </citation>
    <scope>NUCLEOTIDE SEQUENCE [LARGE SCALE GENOMIC DNA]</scope>
    <source>
        <strain evidence="1 2">KUDC0627</strain>
    </source>
</reference>
<dbReference type="OrthoDB" id="9799122at2"/>
<keyword evidence="2" id="KW-1185">Reference proteome</keyword>
<evidence type="ECO:0000313" key="1">
    <source>
        <dbReference type="EMBL" id="QDP96067.1"/>
    </source>
</evidence>
<dbReference type="EMBL" id="CP041692">
    <property type="protein sequence ID" value="QDP96067.1"/>
    <property type="molecule type" value="Genomic_DNA"/>
</dbReference>
<dbReference type="Proteomes" id="UP000319263">
    <property type="component" value="Chromosome"/>
</dbReference>
<name>A0A516PY16_9ACTN</name>
<evidence type="ECO:0000313" key="2">
    <source>
        <dbReference type="Proteomes" id="UP000319263"/>
    </source>
</evidence>
<sequence length="145" mass="15950">MPESPTYVINDTIIAVGDQPSEELAERFRATLAAPPAVVPDEVRRLRAARTLLEQRDPHGCLYLLQPLRPDYDGVRGLETLTARALAASASLAPARAKLEELLAAHPDDAYLQLLLGKTLKRMRDPLADKHLALAAAMNPEYLDF</sequence>
<dbReference type="KEGG" id="mik:FOE78_09305"/>
<organism evidence="1 2">
    <name type="scientific">Microlunatus elymi</name>
    <dbReference type="NCBI Taxonomy" id="2596828"/>
    <lineage>
        <taxon>Bacteria</taxon>
        <taxon>Bacillati</taxon>
        <taxon>Actinomycetota</taxon>
        <taxon>Actinomycetes</taxon>
        <taxon>Propionibacteriales</taxon>
        <taxon>Propionibacteriaceae</taxon>
        <taxon>Microlunatus</taxon>
    </lineage>
</organism>
<evidence type="ECO:0008006" key="3">
    <source>
        <dbReference type="Google" id="ProtNLM"/>
    </source>
</evidence>
<accession>A0A516PY16</accession>